<name>A0A8J5LYD9_9STRA</name>
<organism evidence="1 2">
    <name type="scientific">Phytophthora aleatoria</name>
    <dbReference type="NCBI Taxonomy" id="2496075"/>
    <lineage>
        <taxon>Eukaryota</taxon>
        <taxon>Sar</taxon>
        <taxon>Stramenopiles</taxon>
        <taxon>Oomycota</taxon>
        <taxon>Peronosporomycetes</taxon>
        <taxon>Peronosporales</taxon>
        <taxon>Peronosporaceae</taxon>
        <taxon>Phytophthora</taxon>
    </lineage>
</organism>
<accession>A0A8J5LYD9</accession>
<gene>
    <name evidence="1" type="ORF">JG688_00017670</name>
</gene>
<comment type="caution">
    <text evidence="1">The sequence shown here is derived from an EMBL/GenBank/DDBJ whole genome shotgun (WGS) entry which is preliminary data.</text>
</comment>
<evidence type="ECO:0000313" key="1">
    <source>
        <dbReference type="EMBL" id="KAG6943298.1"/>
    </source>
</evidence>
<dbReference type="AlphaFoldDB" id="A0A8J5LYD9"/>
<proteinExistence type="predicted"/>
<protein>
    <submittedName>
        <fullName evidence="1">Uncharacterized protein</fullName>
    </submittedName>
</protein>
<reference evidence="1" key="1">
    <citation type="submission" date="2021-01" db="EMBL/GenBank/DDBJ databases">
        <title>Phytophthora aleatoria, a newly-described species from Pinus radiata is distinct from Phytophthora cactorum isolates based on comparative genomics.</title>
        <authorList>
            <person name="Mcdougal R."/>
            <person name="Panda P."/>
            <person name="Williams N."/>
            <person name="Studholme D.J."/>
        </authorList>
    </citation>
    <scope>NUCLEOTIDE SEQUENCE</scope>
    <source>
        <strain evidence="1">NZFS 4037</strain>
    </source>
</reference>
<keyword evidence="2" id="KW-1185">Reference proteome</keyword>
<evidence type="ECO:0000313" key="2">
    <source>
        <dbReference type="Proteomes" id="UP000709295"/>
    </source>
</evidence>
<sequence>MAALDEHHHESFVATTVEVLDANSASAISSAFPVGRGIATDMPVNKVSKSIMQAKAAGCTDLERGRFSMVPRMMPMVL</sequence>
<dbReference type="Proteomes" id="UP000709295">
    <property type="component" value="Unassembled WGS sequence"/>
</dbReference>
<dbReference type="EMBL" id="JAENGY010002762">
    <property type="protein sequence ID" value="KAG6943298.1"/>
    <property type="molecule type" value="Genomic_DNA"/>
</dbReference>